<proteinExistence type="predicted"/>
<feature type="transmembrane region" description="Helical" evidence="6">
    <location>
        <begin position="218"/>
        <end position="246"/>
    </location>
</feature>
<dbReference type="InterPro" id="IPR005829">
    <property type="entry name" value="Sugar_transporter_CS"/>
</dbReference>
<dbReference type="PANTHER" id="PTHR43129">
    <property type="entry name" value="FOSMIDOMYCIN RESISTANCE PROTEIN"/>
    <property type="match status" value="1"/>
</dbReference>
<gene>
    <name evidence="8" type="ORF">MJA45_07380</name>
</gene>
<comment type="subcellular location">
    <subcellularLocation>
        <location evidence="1">Cell membrane</location>
        <topology evidence="1">Multi-pass membrane protein</topology>
    </subcellularLocation>
</comment>
<feature type="transmembrane region" description="Helical" evidence="6">
    <location>
        <begin position="288"/>
        <end position="306"/>
    </location>
</feature>
<feature type="transmembrane region" description="Helical" evidence="6">
    <location>
        <begin position="83"/>
        <end position="101"/>
    </location>
</feature>
<keyword evidence="4 6" id="KW-1133">Transmembrane helix</keyword>
<dbReference type="InterPro" id="IPR036259">
    <property type="entry name" value="MFS_trans_sf"/>
</dbReference>
<sequence length="404" mass="43338">MSLAANVQPAAKPTLYRILFAIGLVHLFNDSIQSVITAIYPILKDSMSLSYGQLGWIGFGLSFTASLMQPVVGMYTDARPSPYLLPLGMGSTFIGMLLLGFAPSYPLVLLAVVFVGIGSAVFHPEGSRVSYMAAGSRRGLAQSIFQVGGNAGQALAPILAVFVFYPLGQHGAFLFMIVAAAAIFVQLQIAKWYGEQLRVNPRAKGAARPRTSGTGTKLAVAVTLLVFLVFARSWYHACISNFYLFYLHEHWGLSEQNAQLFIFSFLAAGAAGTFFGGPLADRFGRRNILFLSMLGAAPFALVLPYAPPVIAFVLLLVMGFILLSSFSVAVVYAQELIPGKIGTVSGLITGLAFGLGAIGSVFIGNLIDWTSLPFVMKACSFLPLIGLMTFFLPSDKKLKEWSGE</sequence>
<dbReference type="Gene3D" id="1.20.1250.20">
    <property type="entry name" value="MFS general substrate transporter like domains"/>
    <property type="match status" value="2"/>
</dbReference>
<evidence type="ECO:0000313" key="9">
    <source>
        <dbReference type="Proteomes" id="UP001305702"/>
    </source>
</evidence>
<feature type="transmembrane region" description="Helical" evidence="6">
    <location>
        <begin position="144"/>
        <end position="165"/>
    </location>
</feature>
<evidence type="ECO:0000256" key="6">
    <source>
        <dbReference type="SAM" id="Phobius"/>
    </source>
</evidence>
<feature type="transmembrane region" description="Helical" evidence="6">
    <location>
        <begin position="312"/>
        <end position="332"/>
    </location>
</feature>
<dbReference type="PROSITE" id="PS00216">
    <property type="entry name" value="SUGAR_TRANSPORT_1"/>
    <property type="match status" value="1"/>
</dbReference>
<dbReference type="GO" id="GO:0005886">
    <property type="term" value="C:plasma membrane"/>
    <property type="evidence" value="ECO:0007669"/>
    <property type="project" value="UniProtKB-SubCell"/>
</dbReference>
<feature type="transmembrane region" description="Helical" evidence="6">
    <location>
        <begin position="107"/>
        <end position="123"/>
    </location>
</feature>
<dbReference type="EMBL" id="CP130318">
    <property type="protein sequence ID" value="WNQ12845.1"/>
    <property type="molecule type" value="Genomic_DNA"/>
</dbReference>
<dbReference type="CDD" id="cd17478">
    <property type="entry name" value="MFS_FsR"/>
    <property type="match status" value="1"/>
</dbReference>
<dbReference type="RefSeq" id="WP_315606624.1">
    <property type="nucleotide sequence ID" value="NZ_CP130318.1"/>
</dbReference>
<feature type="domain" description="Major facilitator superfamily (MFS) profile" evidence="7">
    <location>
        <begin position="18"/>
        <end position="396"/>
    </location>
</feature>
<dbReference type="InterPro" id="IPR011701">
    <property type="entry name" value="MFS"/>
</dbReference>
<keyword evidence="5 6" id="KW-0472">Membrane</keyword>
<dbReference type="Pfam" id="PF07690">
    <property type="entry name" value="MFS_1"/>
    <property type="match status" value="1"/>
</dbReference>
<dbReference type="Proteomes" id="UP001305702">
    <property type="component" value="Chromosome"/>
</dbReference>
<feature type="transmembrane region" description="Helical" evidence="6">
    <location>
        <begin position="258"/>
        <end position="276"/>
    </location>
</feature>
<evidence type="ECO:0000256" key="3">
    <source>
        <dbReference type="ARBA" id="ARBA00022692"/>
    </source>
</evidence>
<evidence type="ECO:0000259" key="7">
    <source>
        <dbReference type="PROSITE" id="PS50850"/>
    </source>
</evidence>
<dbReference type="KEGG" id="paun:MJA45_07380"/>
<evidence type="ECO:0000256" key="1">
    <source>
        <dbReference type="ARBA" id="ARBA00004651"/>
    </source>
</evidence>
<dbReference type="PROSITE" id="PS50850">
    <property type="entry name" value="MFS"/>
    <property type="match status" value="1"/>
</dbReference>
<dbReference type="InterPro" id="IPR020846">
    <property type="entry name" value="MFS_dom"/>
</dbReference>
<keyword evidence="9" id="KW-1185">Reference proteome</keyword>
<dbReference type="GO" id="GO:0022857">
    <property type="term" value="F:transmembrane transporter activity"/>
    <property type="evidence" value="ECO:0007669"/>
    <property type="project" value="InterPro"/>
</dbReference>
<keyword evidence="2" id="KW-0813">Transport</keyword>
<accession>A0AA96LIQ2</accession>
<name>A0AA96LIQ2_9BACL</name>
<feature type="transmembrane region" description="Helical" evidence="6">
    <location>
        <begin position="18"/>
        <end position="43"/>
    </location>
</feature>
<evidence type="ECO:0000313" key="8">
    <source>
        <dbReference type="EMBL" id="WNQ12845.1"/>
    </source>
</evidence>
<evidence type="ECO:0000256" key="5">
    <source>
        <dbReference type="ARBA" id="ARBA00023136"/>
    </source>
</evidence>
<organism evidence="8 9">
    <name type="scientific">Paenibacillus aurantius</name>
    <dbReference type="NCBI Taxonomy" id="2918900"/>
    <lineage>
        <taxon>Bacteria</taxon>
        <taxon>Bacillati</taxon>
        <taxon>Bacillota</taxon>
        <taxon>Bacilli</taxon>
        <taxon>Bacillales</taxon>
        <taxon>Paenibacillaceae</taxon>
        <taxon>Paenibacillus</taxon>
    </lineage>
</organism>
<dbReference type="PANTHER" id="PTHR43129:SF1">
    <property type="entry name" value="FOSMIDOMYCIN RESISTANCE PROTEIN"/>
    <property type="match status" value="1"/>
</dbReference>
<feature type="transmembrane region" description="Helical" evidence="6">
    <location>
        <begin position="171"/>
        <end position="194"/>
    </location>
</feature>
<feature type="transmembrane region" description="Helical" evidence="6">
    <location>
        <begin position="344"/>
        <end position="367"/>
    </location>
</feature>
<evidence type="ECO:0000256" key="4">
    <source>
        <dbReference type="ARBA" id="ARBA00022989"/>
    </source>
</evidence>
<keyword evidence="3 6" id="KW-0812">Transmembrane</keyword>
<dbReference type="AlphaFoldDB" id="A0AA96LIQ2"/>
<feature type="transmembrane region" description="Helical" evidence="6">
    <location>
        <begin position="373"/>
        <end position="392"/>
    </location>
</feature>
<protein>
    <submittedName>
        <fullName evidence="8">MFS transporter</fullName>
    </submittedName>
</protein>
<evidence type="ECO:0000256" key="2">
    <source>
        <dbReference type="ARBA" id="ARBA00022448"/>
    </source>
</evidence>
<reference evidence="8 9" key="1">
    <citation type="submission" date="2022-02" db="EMBL/GenBank/DDBJ databases">
        <title>Paenibacillus sp. MBLB1776 Whole Genome Shotgun Sequencing.</title>
        <authorList>
            <person name="Hwang C.Y."/>
            <person name="Cho E.-S."/>
            <person name="Seo M.-J."/>
        </authorList>
    </citation>
    <scope>NUCLEOTIDE SEQUENCE [LARGE SCALE GENOMIC DNA]</scope>
    <source>
        <strain evidence="8 9">MBLB1776</strain>
    </source>
</reference>
<feature type="transmembrane region" description="Helical" evidence="6">
    <location>
        <begin position="55"/>
        <end position="76"/>
    </location>
</feature>
<dbReference type="SUPFAM" id="SSF103473">
    <property type="entry name" value="MFS general substrate transporter"/>
    <property type="match status" value="1"/>
</dbReference>